<keyword evidence="2" id="KW-1185">Reference proteome</keyword>
<reference evidence="1 2" key="1">
    <citation type="journal article" date="2006" name="Science">
        <title>Phytophthora genome sequences uncover evolutionary origins and mechanisms of pathogenesis.</title>
        <authorList>
            <person name="Tyler B.M."/>
            <person name="Tripathy S."/>
            <person name="Zhang X."/>
            <person name="Dehal P."/>
            <person name="Jiang R.H."/>
            <person name="Aerts A."/>
            <person name="Arredondo F.D."/>
            <person name="Baxter L."/>
            <person name="Bensasson D."/>
            <person name="Beynon J.L."/>
            <person name="Chapman J."/>
            <person name="Damasceno C.M."/>
            <person name="Dorrance A.E."/>
            <person name="Dou D."/>
            <person name="Dickerman A.W."/>
            <person name="Dubchak I.L."/>
            <person name="Garbelotto M."/>
            <person name="Gijzen M."/>
            <person name="Gordon S.G."/>
            <person name="Govers F."/>
            <person name="Grunwald N.J."/>
            <person name="Huang W."/>
            <person name="Ivors K.L."/>
            <person name="Jones R.W."/>
            <person name="Kamoun S."/>
            <person name="Krampis K."/>
            <person name="Lamour K.H."/>
            <person name="Lee M.K."/>
            <person name="McDonald W.H."/>
            <person name="Medina M."/>
            <person name="Meijer H.J."/>
            <person name="Nordberg E.K."/>
            <person name="Maclean D.J."/>
            <person name="Ospina-Giraldo M.D."/>
            <person name="Morris P.F."/>
            <person name="Phuntumart V."/>
            <person name="Putnam N.H."/>
            <person name="Rash S."/>
            <person name="Rose J.K."/>
            <person name="Sakihama Y."/>
            <person name="Salamov A.A."/>
            <person name="Savidor A."/>
            <person name="Scheuring C.F."/>
            <person name="Smith B.M."/>
            <person name="Sobral B.W."/>
            <person name="Terry A."/>
            <person name="Torto-Alalibo T.A."/>
            <person name="Win J."/>
            <person name="Xu Z."/>
            <person name="Zhang H."/>
            <person name="Grigoriev I.V."/>
            <person name="Rokhsar D.S."/>
            <person name="Boore J.L."/>
        </authorList>
    </citation>
    <scope>NUCLEOTIDE SEQUENCE [LARGE SCALE GENOMIC DNA]</scope>
    <source>
        <strain evidence="1 2">P6497</strain>
    </source>
</reference>
<sequence>PKMEGSFNLYRAQVKVYLHRFNAWGLVDGSIVRPLLAGPAQQQYDQLDFFVKDTLLRRAKVEDAERMCDLPSGREMWEDLEAHHTKREFSNYVWVMKEFFHATYSREQTMDSWLQEIHDTRRAL</sequence>
<organism evidence="1 2">
    <name type="scientific">Phytophthora sojae (strain P6497)</name>
    <name type="common">Soybean stem and root rot agent</name>
    <name type="synonym">Phytophthora megasperma f. sp. glycines</name>
    <dbReference type="NCBI Taxonomy" id="1094619"/>
    <lineage>
        <taxon>Eukaryota</taxon>
        <taxon>Sar</taxon>
        <taxon>Stramenopiles</taxon>
        <taxon>Oomycota</taxon>
        <taxon>Peronosporomycetes</taxon>
        <taxon>Peronosporales</taxon>
        <taxon>Peronosporaceae</taxon>
        <taxon>Phytophthora</taxon>
    </lineage>
</organism>
<dbReference type="GeneID" id="20651253"/>
<dbReference type="EMBL" id="JH159157">
    <property type="protein sequence ID" value="EGZ11801.1"/>
    <property type="molecule type" value="Genomic_DNA"/>
</dbReference>
<feature type="non-terminal residue" evidence="1">
    <location>
        <position position="1"/>
    </location>
</feature>
<dbReference type="RefSeq" id="XP_009532134.1">
    <property type="nucleotide sequence ID" value="XM_009533839.1"/>
</dbReference>
<evidence type="ECO:0000313" key="2">
    <source>
        <dbReference type="Proteomes" id="UP000002640"/>
    </source>
</evidence>
<dbReference type="Proteomes" id="UP000002640">
    <property type="component" value="Unassembled WGS sequence"/>
</dbReference>
<accession>G4ZX84</accession>
<dbReference type="KEGG" id="psoj:PHYSODRAFT_399343"/>
<protein>
    <submittedName>
        <fullName evidence="1">Uncharacterized protein</fullName>
    </submittedName>
</protein>
<proteinExistence type="predicted"/>
<evidence type="ECO:0000313" key="1">
    <source>
        <dbReference type="EMBL" id="EGZ11801.1"/>
    </source>
</evidence>
<gene>
    <name evidence="1" type="ORF">PHYSODRAFT_399343</name>
</gene>
<feature type="non-terminal residue" evidence="1">
    <location>
        <position position="124"/>
    </location>
</feature>
<dbReference type="AlphaFoldDB" id="G4ZX84"/>
<dbReference type="InParanoid" id="G4ZX84"/>
<name>G4ZX84_PHYSP</name>